<evidence type="ECO:0008006" key="2">
    <source>
        <dbReference type="Google" id="ProtNLM"/>
    </source>
</evidence>
<reference evidence="1" key="1">
    <citation type="submission" date="2018-05" db="EMBL/GenBank/DDBJ databases">
        <authorList>
            <person name="Lanie J.A."/>
            <person name="Ng W.-L."/>
            <person name="Kazmierczak K.M."/>
            <person name="Andrzejewski T.M."/>
            <person name="Davidsen T.M."/>
            <person name="Wayne K.J."/>
            <person name="Tettelin H."/>
            <person name="Glass J.I."/>
            <person name="Rusch D."/>
            <person name="Podicherti R."/>
            <person name="Tsui H.-C.T."/>
            <person name="Winkler M.E."/>
        </authorList>
    </citation>
    <scope>NUCLEOTIDE SEQUENCE</scope>
</reference>
<sequence length="146" mass="15404">MKKFLIALMLMIPMSAYALDVDFVSDVTVASHGVSIGLDQDGNAFSVGAGGLTVSTSDTSQIGVEYASTIWGVTGSASYDYTSDDEHALGFDTSTTLWGIELDAGIDWNIDDASFDGTLGTGYSMFGLDGSATTNWDLDDFAYEGM</sequence>
<organism evidence="1">
    <name type="scientific">marine metagenome</name>
    <dbReference type="NCBI Taxonomy" id="408172"/>
    <lineage>
        <taxon>unclassified sequences</taxon>
        <taxon>metagenomes</taxon>
        <taxon>ecological metagenomes</taxon>
    </lineage>
</organism>
<evidence type="ECO:0000313" key="1">
    <source>
        <dbReference type="EMBL" id="SVE09104.1"/>
    </source>
</evidence>
<dbReference type="EMBL" id="UINC01193475">
    <property type="protein sequence ID" value="SVE09104.1"/>
    <property type="molecule type" value="Genomic_DNA"/>
</dbReference>
<protein>
    <recommendedName>
        <fullName evidence="2">Outer membrane protein beta-barrel domain-containing protein</fullName>
    </recommendedName>
</protein>
<feature type="non-terminal residue" evidence="1">
    <location>
        <position position="146"/>
    </location>
</feature>
<proteinExistence type="predicted"/>
<gene>
    <name evidence="1" type="ORF">METZ01_LOCUS461958</name>
</gene>
<name>A0A383AN43_9ZZZZ</name>
<accession>A0A383AN43</accession>
<dbReference type="AlphaFoldDB" id="A0A383AN43"/>